<evidence type="ECO:0000259" key="1">
    <source>
        <dbReference type="PROSITE" id="PS51819"/>
    </source>
</evidence>
<dbReference type="GO" id="GO:0051213">
    <property type="term" value="F:dioxygenase activity"/>
    <property type="evidence" value="ECO:0007669"/>
    <property type="project" value="UniProtKB-KW"/>
</dbReference>
<dbReference type="CDD" id="cd08347">
    <property type="entry name" value="PcpA_C_like"/>
    <property type="match status" value="1"/>
</dbReference>
<name>A0ABQ4QVZ0_9HYPH</name>
<dbReference type="Gene3D" id="3.10.180.10">
    <property type="entry name" value="2,3-Dihydroxybiphenyl 1,2-Dioxygenase, domain 1"/>
    <property type="match status" value="2"/>
</dbReference>
<accession>A0ABQ4QVZ0</accession>
<dbReference type="Proteomes" id="UP001055167">
    <property type="component" value="Unassembled WGS sequence"/>
</dbReference>
<sequence length="308" mass="32694">MSFTGLHHVTAISGPARANLDFYTRVLGLRLVKKTVNFDDPGTYHLYYGDEAGAPGTILTFFPWENAGSGRVGVGQAEETAFRVPEGSIGYWTHRLVAAGVPFEAPARVFGETVLPFRDRDGMRLALVGVAGAEAEAAYAGGEVPAEHAVRGFHGVTLMLREAGPTAAILTGVMGLREVAREGALARFRGEAALGAFVTLRAVGDFLPGRQGVGSVHHVAFRAADDAAQAAMGERAAALGLHVTEQRDRNYFRSIYFREPGGVLFEIATDAPGFAADEPAASLGEALKLPAFLEPHRAEIERVLPALA</sequence>
<keyword evidence="2" id="KW-0560">Oxidoreductase</keyword>
<dbReference type="InterPro" id="IPR029068">
    <property type="entry name" value="Glyas_Bleomycin-R_OHBP_Dase"/>
</dbReference>
<feature type="domain" description="VOC" evidence="1">
    <location>
        <begin position="5"/>
        <end position="130"/>
    </location>
</feature>
<dbReference type="PANTHER" id="PTHR36110:SF2">
    <property type="entry name" value="RING-CLEAVING DIOXYGENASE MHQE-RELATED"/>
    <property type="match status" value="1"/>
</dbReference>
<dbReference type="EMBL" id="BPQH01000004">
    <property type="protein sequence ID" value="GJD48742.1"/>
    <property type="molecule type" value="Genomic_DNA"/>
</dbReference>
<protein>
    <submittedName>
        <fullName evidence="2">Ring-cleaving dioxygenase MhqO</fullName>
    </submittedName>
</protein>
<comment type="caution">
    <text evidence="2">The sequence shown here is derived from an EMBL/GenBank/DDBJ whole genome shotgun (WGS) entry which is preliminary data.</text>
</comment>
<dbReference type="InterPro" id="IPR004360">
    <property type="entry name" value="Glyas_Fos-R_dOase_dom"/>
</dbReference>
<gene>
    <name evidence="2" type="primary">mhqO</name>
    <name evidence="2" type="ORF">OPKNFCMD_1466</name>
</gene>
<reference evidence="2" key="1">
    <citation type="journal article" date="2021" name="Front. Microbiol.">
        <title>Comprehensive Comparative Genomics and Phenotyping of Methylobacterium Species.</title>
        <authorList>
            <person name="Alessa O."/>
            <person name="Ogura Y."/>
            <person name="Fujitani Y."/>
            <person name="Takami H."/>
            <person name="Hayashi T."/>
            <person name="Sahin N."/>
            <person name="Tani A."/>
        </authorList>
    </citation>
    <scope>NUCLEOTIDE SEQUENCE</scope>
    <source>
        <strain evidence="2">KCTC 52305</strain>
    </source>
</reference>
<dbReference type="PANTHER" id="PTHR36110">
    <property type="entry name" value="RING-CLEAVING DIOXYGENASE MHQE-RELATED"/>
    <property type="match status" value="1"/>
</dbReference>
<keyword evidence="3" id="KW-1185">Reference proteome</keyword>
<feature type="domain" description="VOC" evidence="1">
    <location>
        <begin position="152"/>
        <end position="270"/>
    </location>
</feature>
<dbReference type="PROSITE" id="PS51819">
    <property type="entry name" value="VOC"/>
    <property type="match status" value="2"/>
</dbReference>
<proteinExistence type="predicted"/>
<dbReference type="InterPro" id="IPR052537">
    <property type="entry name" value="Extradiol_RC_dioxygenase"/>
</dbReference>
<evidence type="ECO:0000313" key="2">
    <source>
        <dbReference type="EMBL" id="GJD48742.1"/>
    </source>
</evidence>
<reference evidence="2" key="2">
    <citation type="submission" date="2021-08" db="EMBL/GenBank/DDBJ databases">
        <authorList>
            <person name="Tani A."/>
            <person name="Ola A."/>
            <person name="Ogura Y."/>
            <person name="Katsura K."/>
            <person name="Hayashi T."/>
        </authorList>
    </citation>
    <scope>NUCLEOTIDE SEQUENCE</scope>
    <source>
        <strain evidence="2">KCTC 52305</strain>
    </source>
</reference>
<evidence type="ECO:0000313" key="3">
    <source>
        <dbReference type="Proteomes" id="UP001055167"/>
    </source>
</evidence>
<dbReference type="RefSeq" id="WP_128565733.1">
    <property type="nucleotide sequence ID" value="NZ_BPQH01000004.1"/>
</dbReference>
<dbReference type="InterPro" id="IPR037523">
    <property type="entry name" value="VOC_core"/>
</dbReference>
<dbReference type="SUPFAM" id="SSF54593">
    <property type="entry name" value="Glyoxalase/Bleomycin resistance protein/Dihydroxybiphenyl dioxygenase"/>
    <property type="match status" value="1"/>
</dbReference>
<organism evidence="2 3">
    <name type="scientific">Methylobacterium crusticola</name>
    <dbReference type="NCBI Taxonomy" id="1697972"/>
    <lineage>
        <taxon>Bacteria</taxon>
        <taxon>Pseudomonadati</taxon>
        <taxon>Pseudomonadota</taxon>
        <taxon>Alphaproteobacteria</taxon>
        <taxon>Hyphomicrobiales</taxon>
        <taxon>Methylobacteriaceae</taxon>
        <taxon>Methylobacterium</taxon>
    </lineage>
</organism>
<dbReference type="Pfam" id="PF00903">
    <property type="entry name" value="Glyoxalase"/>
    <property type="match status" value="2"/>
</dbReference>
<keyword evidence="2" id="KW-0223">Dioxygenase</keyword>